<dbReference type="FunFam" id="3.40.1810.10:FF:000002">
    <property type="entry name" value="Serum response factor b"/>
    <property type="match status" value="1"/>
</dbReference>
<dbReference type="Gene3D" id="3.40.1810.10">
    <property type="entry name" value="Transcription factor, MADS-box"/>
    <property type="match status" value="1"/>
</dbReference>
<dbReference type="GeneID" id="27371436"/>
<dbReference type="CDD" id="cd00266">
    <property type="entry name" value="MADS_SRF_like"/>
    <property type="match status" value="1"/>
</dbReference>
<dbReference type="InterPro" id="IPR002100">
    <property type="entry name" value="TF_MADSbox"/>
</dbReference>
<evidence type="ECO:0000256" key="3">
    <source>
        <dbReference type="ARBA" id="ARBA00023125"/>
    </source>
</evidence>
<evidence type="ECO:0000256" key="6">
    <source>
        <dbReference type="SAM" id="MobiDB-lite"/>
    </source>
</evidence>
<keyword evidence="3" id="KW-0238">DNA-binding</keyword>
<reference evidence="8 9" key="1">
    <citation type="journal article" date="2012" name="Nat. Commun.">
        <title>A multi-omic map of the lipid-producing yeast Rhodosporidium toruloides.</title>
        <authorList>
            <person name="Zhu Z."/>
            <person name="Zhang S."/>
            <person name="Liu H."/>
            <person name="Shen H."/>
            <person name="Lin X."/>
            <person name="Yang F."/>
            <person name="Zhou Y.J."/>
            <person name="Jin G."/>
            <person name="Ye M."/>
            <person name="Zou H."/>
            <person name="Zou H."/>
            <person name="Zhao Z.K."/>
        </authorList>
    </citation>
    <scope>NUCLEOTIDE SEQUENCE [LARGE SCALE GENOMIC DNA]</scope>
    <source>
        <strain evidence="8 9">NP11</strain>
    </source>
</reference>
<name>M7WYB6_RHOT1</name>
<dbReference type="SUPFAM" id="SSF55455">
    <property type="entry name" value="SRF-like"/>
    <property type="match status" value="1"/>
</dbReference>
<evidence type="ECO:0000313" key="8">
    <source>
        <dbReference type="EMBL" id="EMS23081.1"/>
    </source>
</evidence>
<dbReference type="RefSeq" id="XP_016274200.1">
    <property type="nucleotide sequence ID" value="XM_016421079.1"/>
</dbReference>
<feature type="region of interest" description="Disordered" evidence="6">
    <location>
        <begin position="1"/>
        <end position="220"/>
    </location>
</feature>
<evidence type="ECO:0000256" key="5">
    <source>
        <dbReference type="ARBA" id="ARBA00023242"/>
    </source>
</evidence>
<dbReference type="Proteomes" id="UP000016926">
    <property type="component" value="Unassembled WGS sequence"/>
</dbReference>
<dbReference type="OrthoDB" id="2284405at2759"/>
<feature type="compositionally biased region" description="Gly residues" evidence="6">
    <location>
        <begin position="64"/>
        <end position="88"/>
    </location>
</feature>
<accession>M7WYB6</accession>
<dbReference type="PROSITE" id="PS50066">
    <property type="entry name" value="MADS_BOX_2"/>
    <property type="match status" value="1"/>
</dbReference>
<evidence type="ECO:0000313" key="9">
    <source>
        <dbReference type="Proteomes" id="UP000016926"/>
    </source>
</evidence>
<evidence type="ECO:0000256" key="1">
    <source>
        <dbReference type="ARBA" id="ARBA00004123"/>
    </source>
</evidence>
<keyword evidence="5" id="KW-0539">Nucleus</keyword>
<dbReference type="PRINTS" id="PR00404">
    <property type="entry name" value="MADSDOMAIN"/>
</dbReference>
<dbReference type="HOGENOM" id="CLU_411696_0_0_1"/>
<dbReference type="InterPro" id="IPR036879">
    <property type="entry name" value="TF_MADSbox_sf"/>
</dbReference>
<feature type="domain" description="MADS-box" evidence="7">
    <location>
        <begin position="218"/>
        <end position="278"/>
    </location>
</feature>
<dbReference type="Pfam" id="PF00319">
    <property type="entry name" value="SRF-TF"/>
    <property type="match status" value="1"/>
</dbReference>
<dbReference type="AlphaFoldDB" id="M7WYB6"/>
<dbReference type="GO" id="GO:0045944">
    <property type="term" value="P:positive regulation of transcription by RNA polymerase II"/>
    <property type="evidence" value="ECO:0007669"/>
    <property type="project" value="InterPro"/>
</dbReference>
<feature type="compositionally biased region" description="Low complexity" evidence="6">
    <location>
        <begin position="586"/>
        <end position="608"/>
    </location>
</feature>
<feature type="compositionally biased region" description="Basic residues" evidence="6">
    <location>
        <begin position="575"/>
        <end position="585"/>
    </location>
</feature>
<dbReference type="EMBL" id="KB722648">
    <property type="protein sequence ID" value="EMS23081.1"/>
    <property type="molecule type" value="Genomic_DNA"/>
</dbReference>
<protein>
    <submittedName>
        <fullName evidence="8">Minichromosome maintenance protein 1</fullName>
    </submittedName>
</protein>
<dbReference type="eggNOG" id="KOG0015">
    <property type="taxonomic scope" value="Eukaryota"/>
</dbReference>
<keyword evidence="4" id="KW-0804">Transcription</keyword>
<feature type="compositionally biased region" description="Pro residues" evidence="6">
    <location>
        <begin position="364"/>
        <end position="378"/>
    </location>
</feature>
<feature type="compositionally biased region" description="Basic and acidic residues" evidence="6">
    <location>
        <begin position="491"/>
        <end position="508"/>
    </location>
</feature>
<feature type="compositionally biased region" description="Gly residues" evidence="6">
    <location>
        <begin position="465"/>
        <end position="481"/>
    </location>
</feature>
<dbReference type="GO" id="GO:0005634">
    <property type="term" value="C:nucleus"/>
    <property type="evidence" value="ECO:0007669"/>
    <property type="project" value="UniProtKB-SubCell"/>
</dbReference>
<dbReference type="PANTHER" id="PTHR48019">
    <property type="entry name" value="SERUM RESPONSE FACTOR HOMOLOG"/>
    <property type="match status" value="1"/>
</dbReference>
<evidence type="ECO:0000259" key="7">
    <source>
        <dbReference type="PROSITE" id="PS50066"/>
    </source>
</evidence>
<keyword evidence="2" id="KW-0805">Transcription regulation</keyword>
<evidence type="ECO:0000256" key="4">
    <source>
        <dbReference type="ARBA" id="ARBA00023163"/>
    </source>
</evidence>
<dbReference type="GO" id="GO:0046983">
    <property type="term" value="F:protein dimerization activity"/>
    <property type="evidence" value="ECO:0007669"/>
    <property type="project" value="InterPro"/>
</dbReference>
<feature type="compositionally biased region" description="Low complexity" evidence="6">
    <location>
        <begin position="1"/>
        <end position="20"/>
    </location>
</feature>
<feature type="compositionally biased region" description="Polar residues" evidence="6">
    <location>
        <begin position="521"/>
        <end position="536"/>
    </location>
</feature>
<feature type="region of interest" description="Disordered" evidence="6">
    <location>
        <begin position="336"/>
        <end position="667"/>
    </location>
</feature>
<comment type="subcellular location">
    <subcellularLocation>
        <location evidence="1">Nucleus</location>
    </subcellularLocation>
</comment>
<dbReference type="GO" id="GO:0000987">
    <property type="term" value="F:cis-regulatory region sequence-specific DNA binding"/>
    <property type="evidence" value="ECO:0007669"/>
    <property type="project" value="InterPro"/>
</dbReference>
<gene>
    <name evidence="8" type="ORF">RHTO_07423</name>
</gene>
<feature type="compositionally biased region" description="Acidic residues" evidence="6">
    <location>
        <begin position="154"/>
        <end position="164"/>
    </location>
</feature>
<dbReference type="InterPro" id="IPR050142">
    <property type="entry name" value="MADS-box/MEF2_TF"/>
</dbReference>
<organism evidence="8 9">
    <name type="scientific">Rhodotorula toruloides (strain NP11)</name>
    <name type="common">Yeast</name>
    <name type="synonym">Rhodosporidium toruloides</name>
    <dbReference type="NCBI Taxonomy" id="1130832"/>
    <lineage>
        <taxon>Eukaryota</taxon>
        <taxon>Fungi</taxon>
        <taxon>Dikarya</taxon>
        <taxon>Basidiomycota</taxon>
        <taxon>Pucciniomycotina</taxon>
        <taxon>Microbotryomycetes</taxon>
        <taxon>Sporidiobolales</taxon>
        <taxon>Sporidiobolaceae</taxon>
        <taxon>Rhodotorula</taxon>
    </lineage>
</organism>
<dbReference type="InterPro" id="IPR033897">
    <property type="entry name" value="SRF-like_MADS-box"/>
</dbReference>
<proteinExistence type="predicted"/>
<dbReference type="SMART" id="SM00432">
    <property type="entry name" value="MADS"/>
    <property type="match status" value="1"/>
</dbReference>
<dbReference type="GO" id="GO:0000981">
    <property type="term" value="F:DNA-binding transcription factor activity, RNA polymerase II-specific"/>
    <property type="evidence" value="ECO:0007669"/>
    <property type="project" value="InterPro"/>
</dbReference>
<evidence type="ECO:0000256" key="2">
    <source>
        <dbReference type="ARBA" id="ARBA00023015"/>
    </source>
</evidence>
<feature type="compositionally biased region" description="Low complexity" evidence="6">
    <location>
        <begin position="414"/>
        <end position="447"/>
    </location>
</feature>
<sequence length="667" mass="69591">MATLAAPSLATSSRPTTPSAPFDPSAYLSTDFPPLPAFPHDFDDAALENGMMVGIDPAATTSSGSGGSSGSPSGMGGLGLGQPGGSGSGSFATGQGMVRTHSGSSSSGGSAGARGPVTRLRSGAVPPPGSRSAASGAGGGGGFISFDPDRGSDLEDDEEEDEERQVEGRPKKRKSVRDLRSAAQAQAQASAPPPPPPVAAAATSKSEGEGGAEGGEDKARRKIQIEYIEEKSKRHITFSKRKAGIMKKAYELSTLTGTQVLLLVVSESGWVYTFTTDKFKPLVKEDENGQLSAGQKLIAACLEAKDGPPNLSAAYQPTTASSTGNFEANSSVHGGQISLKTGQRSGRPIATNRRVSGKARPAAIQPPPPMPLPLPTPPQGLMADPTLPVPPNSAGMQMGQLPSPLSGGGGGGYLDPSPISPHGPRGSYPPRSGGAGGSYSLQQQQQQDYAEMMQRADMLQLQQRQGGGQGGSGAQGGGGGYDYDLYSTVPVRDRSPLSRDDSRDRPDVLFDLFPPTPPLQRQPSSTMAPSHASQYYPSHDSHGLPPLPQQQQHDAGHPSLHHQRSFSHSHSVPHTPHRTLHHQASHGHLSASAAQQQQSDYSDPYAQQNYTHHRDPSMMDPRNGGGWQTPHHHLQQQEAGSAQGTPVGVRQGQQHALYAGGDDGYAR</sequence>
<keyword evidence="9" id="KW-1185">Reference proteome</keyword>